<name>A0A2M8PX79_9CHLR</name>
<dbReference type="PANTHER" id="PTHR11564">
    <property type="entry name" value="SIGNAL RECOGNITION PARTICLE 54K PROTEIN SRP54"/>
    <property type="match status" value="1"/>
</dbReference>
<dbReference type="Pfam" id="PF00448">
    <property type="entry name" value="SRP54"/>
    <property type="match status" value="1"/>
</dbReference>
<dbReference type="EMBL" id="PGTL01000030">
    <property type="protein sequence ID" value="PJF42157.1"/>
    <property type="molecule type" value="Genomic_DNA"/>
</dbReference>
<dbReference type="SUPFAM" id="SSF52540">
    <property type="entry name" value="P-loop containing nucleoside triphosphate hydrolases"/>
    <property type="match status" value="1"/>
</dbReference>
<comment type="function">
    <text evidence="9">Involved in targeting and insertion of nascent membrane proteins into the cytoplasmic membrane. Binds to the hydrophobic signal sequence of the ribosome-nascent chain (RNC) as it emerges from the ribosomes. The SRP-RNC complex is then targeted to the cytoplasmic membrane where it interacts with the SRP receptor FtsY.</text>
</comment>
<evidence type="ECO:0000259" key="11">
    <source>
        <dbReference type="PROSITE" id="PS00300"/>
    </source>
</evidence>
<comment type="subcellular location">
    <subcellularLocation>
        <location evidence="9">Cytoplasm</location>
    </subcellularLocation>
    <text evidence="9">The SRP-RNC complex is targeted to the cytoplasmic membrane.</text>
</comment>
<dbReference type="InterPro" id="IPR013822">
    <property type="entry name" value="Signal_recog_particl_SRP54_hlx"/>
</dbReference>
<evidence type="ECO:0000313" key="13">
    <source>
        <dbReference type="Proteomes" id="UP000228947"/>
    </source>
</evidence>
<feature type="coiled-coil region" evidence="10">
    <location>
        <begin position="314"/>
        <end position="374"/>
    </location>
</feature>
<dbReference type="Proteomes" id="UP000228947">
    <property type="component" value="Unassembled WGS sequence"/>
</dbReference>
<dbReference type="SMART" id="SM00963">
    <property type="entry name" value="SRP54_N"/>
    <property type="match status" value="1"/>
</dbReference>
<evidence type="ECO:0000256" key="5">
    <source>
        <dbReference type="ARBA" id="ARBA00023134"/>
    </source>
</evidence>
<dbReference type="GO" id="GO:0003924">
    <property type="term" value="F:GTPase activity"/>
    <property type="evidence" value="ECO:0007669"/>
    <property type="project" value="UniProtKB-UniRule"/>
</dbReference>
<keyword evidence="9" id="KW-0963">Cytoplasm</keyword>
<dbReference type="InterPro" id="IPR036891">
    <property type="entry name" value="Signal_recog_part_SRP54_M_sf"/>
</dbReference>
<evidence type="ECO:0000256" key="3">
    <source>
        <dbReference type="ARBA" id="ARBA00022801"/>
    </source>
</evidence>
<dbReference type="EC" id="3.6.5.4" evidence="9"/>
<keyword evidence="4 9" id="KW-0694">RNA-binding</keyword>
<dbReference type="NCBIfam" id="TIGR00959">
    <property type="entry name" value="ffh"/>
    <property type="match status" value="1"/>
</dbReference>
<organism evidence="12 13">
    <name type="scientific">Candidatus Thermofonsia Clade 1 bacterium</name>
    <dbReference type="NCBI Taxonomy" id="2364210"/>
    <lineage>
        <taxon>Bacteria</taxon>
        <taxon>Bacillati</taxon>
        <taxon>Chloroflexota</taxon>
        <taxon>Candidatus Thermofontia</taxon>
        <taxon>Candidatus Thermofonsia Clade 1</taxon>
    </lineage>
</organism>
<keyword evidence="7 9" id="KW-0687">Ribonucleoprotein</keyword>
<dbReference type="InterPro" id="IPR003593">
    <property type="entry name" value="AAA+_ATPase"/>
</dbReference>
<dbReference type="HAMAP" id="MF_00306">
    <property type="entry name" value="SRP54"/>
    <property type="match status" value="1"/>
</dbReference>
<accession>A0A2M8PX79</accession>
<comment type="domain">
    <text evidence="9">Composed of three domains: the N-terminal N domain, which is responsible for interactions with the ribosome, the central G domain, which binds GTP, and the C-terminal M domain, which binds the RNA and the signal sequence of the RNC.</text>
</comment>
<dbReference type="InterPro" id="IPR042101">
    <property type="entry name" value="SRP54_N_sf"/>
</dbReference>
<dbReference type="GO" id="GO:0048500">
    <property type="term" value="C:signal recognition particle"/>
    <property type="evidence" value="ECO:0007669"/>
    <property type="project" value="UniProtKB-UniRule"/>
</dbReference>
<dbReference type="PROSITE" id="PS00300">
    <property type="entry name" value="SRP54"/>
    <property type="match status" value="1"/>
</dbReference>
<feature type="binding site" evidence="9">
    <location>
        <begin position="246"/>
        <end position="249"/>
    </location>
    <ligand>
        <name>GTP</name>
        <dbReference type="ChEBI" id="CHEBI:37565"/>
    </ligand>
</feature>
<evidence type="ECO:0000256" key="9">
    <source>
        <dbReference type="HAMAP-Rule" id="MF_00306"/>
    </source>
</evidence>
<dbReference type="SMART" id="SM00962">
    <property type="entry name" value="SRP54"/>
    <property type="match status" value="1"/>
</dbReference>
<evidence type="ECO:0000256" key="7">
    <source>
        <dbReference type="ARBA" id="ARBA00023274"/>
    </source>
</evidence>
<gene>
    <name evidence="9" type="primary">ffh</name>
    <name evidence="12" type="ORF">CUN50_05205</name>
</gene>
<dbReference type="GO" id="GO:0005525">
    <property type="term" value="F:GTP binding"/>
    <property type="evidence" value="ECO:0007669"/>
    <property type="project" value="UniProtKB-UniRule"/>
</dbReference>
<dbReference type="Gene3D" id="1.20.120.140">
    <property type="entry name" value="Signal recognition particle SRP54, nucleotide-binding domain"/>
    <property type="match status" value="1"/>
</dbReference>
<dbReference type="SMART" id="SM00382">
    <property type="entry name" value="AAA"/>
    <property type="match status" value="1"/>
</dbReference>
<dbReference type="GO" id="GO:0008312">
    <property type="term" value="F:7S RNA binding"/>
    <property type="evidence" value="ECO:0007669"/>
    <property type="project" value="InterPro"/>
</dbReference>
<dbReference type="Pfam" id="PF02881">
    <property type="entry name" value="SRP54_N"/>
    <property type="match status" value="1"/>
</dbReference>
<comment type="catalytic activity">
    <reaction evidence="8 9">
        <text>GTP + H2O = GDP + phosphate + H(+)</text>
        <dbReference type="Rhea" id="RHEA:19669"/>
        <dbReference type="ChEBI" id="CHEBI:15377"/>
        <dbReference type="ChEBI" id="CHEBI:15378"/>
        <dbReference type="ChEBI" id="CHEBI:37565"/>
        <dbReference type="ChEBI" id="CHEBI:43474"/>
        <dbReference type="ChEBI" id="CHEBI:58189"/>
        <dbReference type="EC" id="3.6.5.4"/>
    </reaction>
</comment>
<keyword evidence="10" id="KW-0175">Coiled coil</keyword>
<dbReference type="GO" id="GO:0006614">
    <property type="term" value="P:SRP-dependent cotranslational protein targeting to membrane"/>
    <property type="evidence" value="ECO:0007669"/>
    <property type="project" value="InterPro"/>
</dbReference>
<keyword evidence="5 9" id="KW-0342">GTP-binding</keyword>
<evidence type="ECO:0000256" key="2">
    <source>
        <dbReference type="ARBA" id="ARBA00022741"/>
    </source>
</evidence>
<evidence type="ECO:0000256" key="6">
    <source>
        <dbReference type="ARBA" id="ARBA00023135"/>
    </source>
</evidence>
<dbReference type="Gene3D" id="1.10.260.30">
    <property type="entry name" value="Signal recognition particle, SRP54 subunit, M-domain"/>
    <property type="match status" value="1"/>
</dbReference>
<keyword evidence="3 9" id="KW-0378">Hydrolase</keyword>
<feature type="domain" description="SRP54-type proteins GTP-binding" evidence="11">
    <location>
        <begin position="267"/>
        <end position="280"/>
    </location>
</feature>
<dbReference type="Pfam" id="PF02978">
    <property type="entry name" value="SRP_SPB"/>
    <property type="match status" value="1"/>
</dbReference>
<comment type="caution">
    <text evidence="12">The sequence shown here is derived from an EMBL/GenBank/DDBJ whole genome shotgun (WGS) entry which is preliminary data.</text>
</comment>
<comment type="subunit">
    <text evidence="9">Part of the signal recognition particle protein translocation system, which is composed of SRP and FtsY.</text>
</comment>
<evidence type="ECO:0000256" key="1">
    <source>
        <dbReference type="ARBA" id="ARBA00005450"/>
    </source>
</evidence>
<dbReference type="InterPro" id="IPR027417">
    <property type="entry name" value="P-loop_NTPase"/>
</dbReference>
<dbReference type="InterPro" id="IPR022941">
    <property type="entry name" value="SRP54"/>
</dbReference>
<keyword evidence="2 9" id="KW-0547">Nucleotide-binding</keyword>
<keyword evidence="6 9" id="KW-0733">Signal recognition particle</keyword>
<dbReference type="Gene3D" id="3.40.50.300">
    <property type="entry name" value="P-loop containing nucleotide triphosphate hydrolases"/>
    <property type="match status" value="1"/>
</dbReference>
<evidence type="ECO:0000256" key="8">
    <source>
        <dbReference type="ARBA" id="ARBA00048027"/>
    </source>
</evidence>
<reference evidence="12 13" key="1">
    <citation type="submission" date="2017-11" db="EMBL/GenBank/DDBJ databases">
        <title>Evolution of Phototrophy in the Chloroflexi Phylum Driven by Horizontal Gene Transfer.</title>
        <authorList>
            <person name="Ward L.M."/>
            <person name="Hemp J."/>
            <person name="Shih P.M."/>
            <person name="Mcglynn S.E."/>
            <person name="Fischer W."/>
        </authorList>
    </citation>
    <scope>NUCLEOTIDE SEQUENCE [LARGE SCALE GENOMIC DNA]</scope>
    <source>
        <strain evidence="12">CP1_1M</strain>
    </source>
</reference>
<evidence type="ECO:0000256" key="4">
    <source>
        <dbReference type="ARBA" id="ARBA00022884"/>
    </source>
</evidence>
<dbReference type="FunFam" id="3.40.50.300:FF:000022">
    <property type="entry name" value="Signal recognition particle 54 kDa subunit"/>
    <property type="match status" value="1"/>
</dbReference>
<feature type="binding site" evidence="9">
    <location>
        <begin position="188"/>
        <end position="192"/>
    </location>
    <ligand>
        <name>GTP</name>
        <dbReference type="ChEBI" id="CHEBI:37565"/>
    </ligand>
</feature>
<comment type="similarity">
    <text evidence="1 9">Belongs to the GTP-binding SRP family. SRP54 subfamily.</text>
</comment>
<sequence>MFESLTNKLQEIFERLGRRGVLTEADVDVALREVRLALLEADVALPVAKDFIKRVRERAIGAEVLKALKPDQMVIKIVFEELQATLGEPGRLNLSGTPPVVIMLVGLQGSGKTTTAAKLALKLRREGRRPYLVAADTYRPAAVDQLKTLGKQLDVPVYDEGTSAAPPDIAERGLRKAREVGAGVLIVDTAGRLQIDERLMSELEQIKARLKPAEILLVADAMTGQEAVKIAEGFHARIGLTGLILTKMDGDARGGAAISMRAVTGVPIKFVGVGEKPEALDQFYPDRMAQRILGMGDMLTLIEKAQEAFDQREAERLSRKLMRAEFNLEDFLAQMQQVKRLGPISQLMSLIPGLNRLKDQIDEAEADRSLKKIEAIIRSMTPEERRDPRLLNASRKRRIARGAGYINTEKHPQRELEGIQEINNLLRQFREMQKMMKLFKGGRADLGRLFRGQ</sequence>
<dbReference type="InterPro" id="IPR000897">
    <property type="entry name" value="SRP54_GTPase_dom"/>
</dbReference>
<dbReference type="InterPro" id="IPR004125">
    <property type="entry name" value="Signal_recog_particle_SRP54_M"/>
</dbReference>
<feature type="binding site" evidence="9">
    <location>
        <begin position="106"/>
        <end position="113"/>
    </location>
    <ligand>
        <name>GTP</name>
        <dbReference type="ChEBI" id="CHEBI:37565"/>
    </ligand>
</feature>
<proteinExistence type="inferred from homology"/>
<protein>
    <recommendedName>
        <fullName evidence="9">Signal recognition particle protein</fullName>
        <ecNumber evidence="9">3.6.5.4</ecNumber>
    </recommendedName>
    <alternativeName>
        <fullName evidence="9">Fifty-four homolog</fullName>
    </alternativeName>
</protein>
<evidence type="ECO:0000313" key="12">
    <source>
        <dbReference type="EMBL" id="PJF42157.1"/>
    </source>
</evidence>
<dbReference type="InterPro" id="IPR004780">
    <property type="entry name" value="SRP"/>
</dbReference>
<dbReference type="AlphaFoldDB" id="A0A2M8PX79"/>
<dbReference type="PANTHER" id="PTHR11564:SF5">
    <property type="entry name" value="SIGNAL RECOGNITION PARTICLE SUBUNIT SRP54"/>
    <property type="match status" value="1"/>
</dbReference>
<dbReference type="SUPFAM" id="SSF47446">
    <property type="entry name" value="Signal peptide-binding domain"/>
    <property type="match status" value="1"/>
</dbReference>
<evidence type="ECO:0000256" key="10">
    <source>
        <dbReference type="SAM" id="Coils"/>
    </source>
</evidence>
<dbReference type="CDD" id="cd18539">
    <property type="entry name" value="SRP_G"/>
    <property type="match status" value="1"/>
</dbReference>